<accession>A0AAN8RP12</accession>
<dbReference type="Proteomes" id="UP001313282">
    <property type="component" value="Unassembled WGS sequence"/>
</dbReference>
<dbReference type="AlphaFoldDB" id="A0AAN8RP12"/>
<sequence>MASITDSVNSIVPSTADLRKASVEQHRAKNRKVRYRNVNVNLLNQPIDLVARPSDSNCKRWNERNMFKMPNPNTFGGPSCQCSSCRSYRWESNNRSKTRLQRARYHELNDGIDDSFDQDNVYRDGVDGVLYSYDLPSGPSHGSQILSQALNIAIDKMERKQLELLIKNEYDVVDSEESGSSEDDDYEFV</sequence>
<proteinExistence type="predicted"/>
<dbReference type="EMBL" id="JAVHNR010000003">
    <property type="protein sequence ID" value="KAK6347787.1"/>
    <property type="molecule type" value="Genomic_DNA"/>
</dbReference>
<keyword evidence="2" id="KW-1185">Reference proteome</keyword>
<gene>
    <name evidence="1" type="ORF">TWF718_005613</name>
</gene>
<protein>
    <submittedName>
        <fullName evidence="1">Uncharacterized protein</fullName>
    </submittedName>
</protein>
<evidence type="ECO:0000313" key="1">
    <source>
        <dbReference type="EMBL" id="KAK6347787.1"/>
    </source>
</evidence>
<name>A0AAN8RP12_9PEZI</name>
<comment type="caution">
    <text evidence="1">The sequence shown here is derived from an EMBL/GenBank/DDBJ whole genome shotgun (WGS) entry which is preliminary data.</text>
</comment>
<evidence type="ECO:0000313" key="2">
    <source>
        <dbReference type="Proteomes" id="UP001313282"/>
    </source>
</evidence>
<organism evidence="1 2">
    <name type="scientific">Orbilia javanica</name>
    <dbReference type="NCBI Taxonomy" id="47235"/>
    <lineage>
        <taxon>Eukaryota</taxon>
        <taxon>Fungi</taxon>
        <taxon>Dikarya</taxon>
        <taxon>Ascomycota</taxon>
        <taxon>Pezizomycotina</taxon>
        <taxon>Orbiliomycetes</taxon>
        <taxon>Orbiliales</taxon>
        <taxon>Orbiliaceae</taxon>
        <taxon>Orbilia</taxon>
    </lineage>
</organism>
<reference evidence="1 2" key="1">
    <citation type="submission" date="2019-10" db="EMBL/GenBank/DDBJ databases">
        <authorList>
            <person name="Palmer J.M."/>
        </authorList>
    </citation>
    <scope>NUCLEOTIDE SEQUENCE [LARGE SCALE GENOMIC DNA]</scope>
    <source>
        <strain evidence="1 2">TWF718</strain>
    </source>
</reference>